<sequence length="609" mass="71206">MTHYQRISGPNENFSKWNVACDFNNRNQDKTDIARSCKYINSITKKLERVTYAFEVLKLLPAEPLIKVISKRYLYDHYGNHVNLSLKQRENVRLALINSKIVNWYPMKLVTPNKTINSTPFFLNELGKYYYYNVFGFSPESVSLKFYRDKVVKNRLFSVEQLNILSKHYDNLGYDTKTGLYPFDLIVDDLHGFLLIDQHENTIGIEKRISEAIHQSRTRGILLYFPAMTPEMQRRISAVVAGILYNENRDKKYRPFSYVTYIESAICSGKNTFDWSYYITAPKNYQRAHIPETLSFPKTDIRENDFVSSSMRVLRNNKSYQQKVKQNFNIQYISGLNGKEIVPNIKVSVGIGQILSLWEELANNSEVILTGLCSNQILDSIGSYPRLLIVDGARNGADHLNTLDKFRKNGAQVLELHRNHAKAVLTDDKFLIHSMTTSKYAGNNIDSFAVIDFGEHKDRKLIKEKIYKLLYYFAMEQNENFKTELEDLRKIFQYKIELYPHFNCKVKDWDYFKRLSYLSRVSNSKLIIFSSHLSMKKLAKNCKFLVVQGTSRSDNHDCYMTAIKHGYAVIKRRLWHPRLIFNNEFVSTGSWDFSPIREQKELQMIIHTS</sequence>
<accession>D7EBZ5</accession>
<keyword evidence="2" id="KW-1185">Reference proteome</keyword>
<evidence type="ECO:0000313" key="2">
    <source>
        <dbReference type="Proteomes" id="UP000000391"/>
    </source>
</evidence>
<gene>
    <name evidence="1" type="ordered locus">Metev_2305</name>
</gene>
<dbReference type="OrthoDB" id="142700at2157"/>
<dbReference type="EMBL" id="CP002070">
    <property type="protein sequence ID" value="ADI75117.1"/>
    <property type="molecule type" value="Genomic_DNA"/>
</dbReference>
<evidence type="ECO:0000313" key="1">
    <source>
        <dbReference type="EMBL" id="ADI75117.1"/>
    </source>
</evidence>
<dbReference type="AlphaFoldDB" id="D7EBZ5"/>
<organism evidence="1 2">
    <name type="scientific">Methanohalobium evestigatum (strain ATCC BAA-1072 / DSM 3721 / NBRC 107634 / OCM 161 / Z-7303)</name>
    <dbReference type="NCBI Taxonomy" id="644295"/>
    <lineage>
        <taxon>Archaea</taxon>
        <taxon>Methanobacteriati</taxon>
        <taxon>Methanobacteriota</taxon>
        <taxon>Stenosarchaea group</taxon>
        <taxon>Methanomicrobia</taxon>
        <taxon>Methanosarcinales</taxon>
        <taxon>Methanosarcinaceae</taxon>
        <taxon>Methanohalobium</taxon>
    </lineage>
</organism>
<protein>
    <submittedName>
        <fullName evidence="1">Uncharacterized protein</fullName>
    </submittedName>
</protein>
<dbReference type="HOGENOM" id="CLU_448071_0_0_2"/>
<dbReference type="KEGG" id="mev:Metev_2305"/>
<dbReference type="RefSeq" id="WP_013195682.1">
    <property type="nucleotide sequence ID" value="NC_014254.1"/>
</dbReference>
<reference evidence="1 2" key="1">
    <citation type="submission" date="2010-06" db="EMBL/GenBank/DDBJ databases">
        <title>Complete sequence plasmid of Methanohalobium evestigatum Z-7303.</title>
        <authorList>
            <consortium name="US DOE Joint Genome Institute"/>
            <person name="Lucas S."/>
            <person name="Copeland A."/>
            <person name="Lapidus A."/>
            <person name="Cheng J.-F."/>
            <person name="Bruce D."/>
            <person name="Goodwin L."/>
            <person name="Pitluck S."/>
            <person name="Saunders E."/>
            <person name="Detter J.C."/>
            <person name="Han C."/>
            <person name="Tapia R."/>
            <person name="Land M."/>
            <person name="Hauser L."/>
            <person name="Kyrpides N."/>
            <person name="Mikhailova N."/>
            <person name="Sieprawska-Lupa M."/>
            <person name="Whitman W.B."/>
            <person name="Anderson I."/>
            <person name="Woyke T."/>
        </authorList>
    </citation>
    <scope>NUCLEOTIDE SEQUENCE [LARGE SCALE GENOMIC DNA]</scope>
    <source>
        <strain evidence="2">ATCC BAA-1072 / DSM 3721 / NBRC 107634 / OCM 161 / Z-7303</strain>
        <plasmid evidence="2">Plasmid pMETEV01</plasmid>
    </source>
</reference>
<geneLocation type="plasmid" evidence="1 2">
    <name>pMETEV01</name>
</geneLocation>
<proteinExistence type="predicted"/>
<name>D7EBZ5_METEZ</name>
<dbReference type="Proteomes" id="UP000000391">
    <property type="component" value="Plasmid pMETEV01"/>
</dbReference>
<dbReference type="GeneID" id="9347962"/>
<keyword evidence="1" id="KW-0614">Plasmid</keyword>